<keyword evidence="1" id="KW-0812">Transmembrane</keyword>
<dbReference type="AlphaFoldDB" id="A0A914BUF5"/>
<evidence type="ECO:0000313" key="2">
    <source>
        <dbReference type="Proteomes" id="UP000887540"/>
    </source>
</evidence>
<proteinExistence type="predicted"/>
<keyword evidence="2" id="KW-1185">Reference proteome</keyword>
<sequence>MSGIFDSYFNSYPEPTHSNDEKAGINRIDLNQLKQHGPVISPYLDLLEKIQKDPSIFQDTQPQYIMPEGTEHGRGKFELSLGRIGTGVAAGYGLGLMGGAIETFRSKEWKEIVENSRKARKAGTGDASKVGVLKWSKLLTDTNKTGTKWAQGFGSIVFLFSAIDWALGTDLWNKPHFKHEELSALTSGALTGAIYRVPTMNPVKIAQASGVGFLCALGYVWLTMDEVKRRSIFESPF</sequence>
<dbReference type="Pfam" id="PF02466">
    <property type="entry name" value="Tim17"/>
    <property type="match status" value="1"/>
</dbReference>
<dbReference type="Proteomes" id="UP000887540">
    <property type="component" value="Unplaced"/>
</dbReference>
<organism evidence="2 3">
    <name type="scientific">Acrobeloides nanus</name>
    <dbReference type="NCBI Taxonomy" id="290746"/>
    <lineage>
        <taxon>Eukaryota</taxon>
        <taxon>Metazoa</taxon>
        <taxon>Ecdysozoa</taxon>
        <taxon>Nematoda</taxon>
        <taxon>Chromadorea</taxon>
        <taxon>Rhabditida</taxon>
        <taxon>Tylenchina</taxon>
        <taxon>Cephalobomorpha</taxon>
        <taxon>Cephaloboidea</taxon>
        <taxon>Cephalobidae</taxon>
        <taxon>Acrobeloides</taxon>
    </lineage>
</organism>
<protein>
    <submittedName>
        <fullName evidence="3">Mitochondrial import inner membrane translocase subunit TIM23</fullName>
    </submittedName>
</protein>
<keyword evidence="1" id="KW-1133">Transmembrane helix</keyword>
<feature type="transmembrane region" description="Helical" evidence="1">
    <location>
        <begin position="149"/>
        <end position="167"/>
    </location>
</feature>
<dbReference type="WBParaSite" id="ACRNAN_Path_1016.g3904.t1">
    <property type="protein sequence ID" value="ACRNAN_Path_1016.g3904.t1"/>
    <property type="gene ID" value="ACRNAN_Path_1016.g3904"/>
</dbReference>
<reference evidence="3" key="1">
    <citation type="submission" date="2022-11" db="UniProtKB">
        <authorList>
            <consortium name="WormBaseParasite"/>
        </authorList>
    </citation>
    <scope>IDENTIFICATION</scope>
</reference>
<evidence type="ECO:0000313" key="3">
    <source>
        <dbReference type="WBParaSite" id="ACRNAN_Path_1016.g3904.t1"/>
    </source>
</evidence>
<feature type="transmembrane region" description="Helical" evidence="1">
    <location>
        <begin position="205"/>
        <end position="222"/>
    </location>
</feature>
<keyword evidence="1" id="KW-0472">Membrane</keyword>
<accession>A0A914BUF5</accession>
<name>A0A914BUF5_9BILA</name>
<evidence type="ECO:0000256" key="1">
    <source>
        <dbReference type="SAM" id="Phobius"/>
    </source>
</evidence>